<dbReference type="Pfam" id="PF17757">
    <property type="entry name" value="UvrB_inter"/>
    <property type="match status" value="1"/>
</dbReference>
<dbReference type="SMART" id="SM00490">
    <property type="entry name" value="HELICc"/>
    <property type="match status" value="1"/>
</dbReference>
<evidence type="ECO:0000313" key="20">
    <source>
        <dbReference type="EMBL" id="MCS5711950.1"/>
    </source>
</evidence>
<dbReference type="InterPro" id="IPR004807">
    <property type="entry name" value="UvrB"/>
</dbReference>
<dbReference type="Gene3D" id="3.40.50.300">
    <property type="entry name" value="P-loop containing nucleotide triphosphate hydrolases"/>
    <property type="match status" value="3"/>
</dbReference>
<dbReference type="EMBL" id="LKAJ02000001">
    <property type="protein sequence ID" value="MCS5711950.1"/>
    <property type="molecule type" value="Genomic_DNA"/>
</dbReference>
<dbReference type="HAMAP" id="MF_00204">
    <property type="entry name" value="UvrB"/>
    <property type="match status" value="1"/>
</dbReference>
<sequence length="680" mass="77418">MSKKLRLATSFAPAGDQPQAIASLLAGIDDGVLHQTLLGVTGSGKTFTVAKVIETLQRPTLILAPNKTLAAQLYGEMKGFFPENAVEYFVSYYDYYQPEAYVPSSDTYIEKDASINEQIEQMRLSATKALLERKDAIIVATVSAIYGLGDPQSYLTMMLHLSRGEKIDQRAILRRLSELQYTRNDMELRRATFRVRGDVIDVFPAESDQLAVRIELFGDEIDSISIFDPLTGQVQQSVPRITIYPKSHYVTPRQQVLDAVDNIKLELKQRLDELRDNSKLLEAQRLEERTQYDIEMLLELGYCNGIENYSRHLSGRKPGDPPPTLIDYLPKEALMILDESHVMVPQIGAMYKGDRSRKETLVEYGFRLPSALDNRPLRFEEFENIIRQTIYVSATPGDYELEHSGKPIEQIVRPTGLIDPQVIIRPVAHQVDDVLSEIHKRIAVKERVLITTLTKRMAEDLSDYLAEQGVKVRYLHSEIETVERVEIIRDLRLGVFDVLVGINLLREGLDMPEVSLVAIFDADKEGFLRSTRSLIQTIGRAARHINGTAILYADKVTGSMHRAMEETDRRRNKQQAYNKAHNITPASVKKAITDIMEGAYFTRQSQQKVAKRTRKEAPPNEVVEEIRQFRETHTAFTPDEITKRIKRWDAKMYECAKNLEFEQAAAIRDEIKALKDAAFK</sequence>
<feature type="domain" description="Helicase ATP-binding" evidence="17">
    <location>
        <begin position="26"/>
        <end position="162"/>
    </location>
</feature>
<dbReference type="Pfam" id="PF00271">
    <property type="entry name" value="Helicase_C"/>
    <property type="match status" value="1"/>
</dbReference>
<dbReference type="InterPro" id="IPR041471">
    <property type="entry name" value="UvrB_inter"/>
</dbReference>
<keyword evidence="9 13" id="KW-0234">DNA repair</keyword>
<dbReference type="EMBL" id="LKAJ01000001">
    <property type="protein sequence ID" value="KRG22687.1"/>
    <property type="molecule type" value="Genomic_DNA"/>
</dbReference>
<evidence type="ECO:0000256" key="6">
    <source>
        <dbReference type="ARBA" id="ARBA00022769"/>
    </source>
</evidence>
<dbReference type="GO" id="GO:0003677">
    <property type="term" value="F:DNA binding"/>
    <property type="evidence" value="ECO:0007669"/>
    <property type="project" value="UniProtKB-UniRule"/>
</dbReference>
<dbReference type="Gene3D" id="6.10.140.240">
    <property type="match status" value="1"/>
</dbReference>
<keyword evidence="5 13" id="KW-0227">DNA damage</keyword>
<reference evidence="19" key="1">
    <citation type="submission" date="2015-09" db="EMBL/GenBank/DDBJ databases">
        <title>Draft Genome Sequences of Two Novel Amoeba-resistant Intranuclear Bacteria, Candidatus Berkiella cookevillensis and Candidatus Berkiella aquae.</title>
        <authorList>
            <person name="Mehari Y.T."/>
            <person name="Arivett B.A."/>
            <person name="Farone A.L."/>
            <person name="Gunderson J.H."/>
            <person name="Farone M.B."/>
        </authorList>
    </citation>
    <scope>NUCLEOTIDE SEQUENCE [LARGE SCALE GENOMIC DNA]</scope>
    <source>
        <strain evidence="19">HT99</strain>
    </source>
</reference>
<comment type="function">
    <text evidence="13">The UvrABC repair system catalyzes the recognition and processing of DNA lesions. A damage recognition complex composed of 2 UvrA and 2 UvrB subunits scans DNA for abnormalities. Upon binding of the UvrA(2)B(2) complex to a putative damaged site, the DNA wraps around one UvrB monomer. DNA wrap is dependent on ATP binding by UvrB and probably causes local melting of the DNA helix, facilitating insertion of UvrB beta-hairpin between the DNA strands. Then UvrB probes one DNA strand for the presence of a lesion. If a lesion is found the UvrA subunits dissociate and the UvrB-DNA preincision complex is formed. This complex is subsequently bound by UvrC and the second UvrB is released. If no lesion is found, the DNA wraps around the other UvrB subunit that will check the other stand for damage.</text>
</comment>
<keyword evidence="21" id="KW-1185">Reference proteome</keyword>
<dbReference type="PROSITE" id="PS51194">
    <property type="entry name" value="HELICASE_CTER"/>
    <property type="match status" value="1"/>
</dbReference>
<keyword evidence="20" id="KW-0378">Hydrolase</keyword>
<dbReference type="InterPro" id="IPR006935">
    <property type="entry name" value="Helicase/UvrB_N"/>
</dbReference>
<comment type="subcellular location">
    <subcellularLocation>
        <location evidence="1 13 14">Cytoplasm</location>
    </subcellularLocation>
</comment>
<dbReference type="InterPro" id="IPR024759">
    <property type="entry name" value="UvrB_YAD/RRR_dom"/>
</dbReference>
<keyword evidence="6 13" id="KW-0228">DNA excision</keyword>
<evidence type="ECO:0000256" key="13">
    <source>
        <dbReference type="HAMAP-Rule" id="MF_00204"/>
    </source>
</evidence>
<evidence type="ECO:0000259" key="18">
    <source>
        <dbReference type="PROSITE" id="PS51194"/>
    </source>
</evidence>
<dbReference type="InterPro" id="IPR027417">
    <property type="entry name" value="P-loop_NTPase"/>
</dbReference>
<evidence type="ECO:0000256" key="5">
    <source>
        <dbReference type="ARBA" id="ARBA00022763"/>
    </source>
</evidence>
<feature type="domain" description="Helicase C-terminal" evidence="18">
    <location>
        <begin position="430"/>
        <end position="592"/>
    </location>
</feature>
<dbReference type="GO" id="GO:0009432">
    <property type="term" value="P:SOS response"/>
    <property type="evidence" value="ECO:0007669"/>
    <property type="project" value="UniProtKB-UniRule"/>
</dbReference>
<dbReference type="GO" id="GO:0016887">
    <property type="term" value="F:ATP hydrolysis activity"/>
    <property type="evidence" value="ECO:0007669"/>
    <property type="project" value="InterPro"/>
</dbReference>
<dbReference type="GO" id="GO:0005524">
    <property type="term" value="F:ATP binding"/>
    <property type="evidence" value="ECO:0007669"/>
    <property type="project" value="UniProtKB-UniRule"/>
</dbReference>
<protein>
    <recommendedName>
        <fullName evidence="12 13">UvrABC system protein B</fullName>
        <shortName evidence="13">Protein UvrB</shortName>
    </recommendedName>
    <alternativeName>
        <fullName evidence="13">Excinuclease ABC subunit B</fullName>
    </alternativeName>
</protein>
<evidence type="ECO:0000256" key="12">
    <source>
        <dbReference type="ARBA" id="ARBA00029504"/>
    </source>
</evidence>
<keyword evidence="15" id="KW-0175">Coiled coil</keyword>
<dbReference type="OrthoDB" id="9806651at2"/>
<name>A0A0Q9YPF5_9GAMM</name>
<evidence type="ECO:0000256" key="1">
    <source>
        <dbReference type="ARBA" id="ARBA00004496"/>
    </source>
</evidence>
<evidence type="ECO:0000259" key="16">
    <source>
        <dbReference type="PROSITE" id="PS50151"/>
    </source>
</evidence>
<dbReference type="Pfam" id="PF02151">
    <property type="entry name" value="UVR"/>
    <property type="match status" value="1"/>
</dbReference>
<evidence type="ECO:0000256" key="7">
    <source>
        <dbReference type="ARBA" id="ARBA00022840"/>
    </source>
</evidence>
<evidence type="ECO:0000256" key="8">
    <source>
        <dbReference type="ARBA" id="ARBA00022881"/>
    </source>
</evidence>
<dbReference type="PANTHER" id="PTHR24029:SF0">
    <property type="entry name" value="UVRABC SYSTEM PROTEIN B"/>
    <property type="match status" value="1"/>
</dbReference>
<evidence type="ECO:0000256" key="10">
    <source>
        <dbReference type="ARBA" id="ARBA00023236"/>
    </source>
</evidence>
<dbReference type="SUPFAM" id="SSF46600">
    <property type="entry name" value="C-terminal UvrC-binding domain of UvrB"/>
    <property type="match status" value="1"/>
</dbReference>
<proteinExistence type="inferred from homology"/>
<dbReference type="PANTHER" id="PTHR24029">
    <property type="entry name" value="UVRABC SYSTEM PROTEIN B"/>
    <property type="match status" value="1"/>
</dbReference>
<comment type="similarity">
    <text evidence="2 13 14">Belongs to the UvrB family.</text>
</comment>
<dbReference type="RefSeq" id="WP_075064876.1">
    <property type="nucleotide sequence ID" value="NZ_LKAJ02000001.1"/>
</dbReference>
<dbReference type="InterPro" id="IPR014001">
    <property type="entry name" value="Helicase_ATP-bd"/>
</dbReference>
<evidence type="ECO:0000256" key="14">
    <source>
        <dbReference type="RuleBase" id="RU003587"/>
    </source>
</evidence>
<dbReference type="PROSITE" id="PS50151">
    <property type="entry name" value="UVR"/>
    <property type="match status" value="1"/>
</dbReference>
<dbReference type="Pfam" id="PF12344">
    <property type="entry name" value="UvrB"/>
    <property type="match status" value="1"/>
</dbReference>
<evidence type="ECO:0000256" key="11">
    <source>
        <dbReference type="ARBA" id="ARBA00026033"/>
    </source>
</evidence>
<dbReference type="STRING" id="295108.HT99x_00226"/>
<feature type="coiled-coil region" evidence="15">
    <location>
        <begin position="257"/>
        <end position="291"/>
    </location>
</feature>
<evidence type="ECO:0000313" key="21">
    <source>
        <dbReference type="Proteomes" id="UP000051497"/>
    </source>
</evidence>
<dbReference type="AlphaFoldDB" id="A0A0Q9YPF5"/>
<dbReference type="Proteomes" id="UP000051497">
    <property type="component" value="Unassembled WGS sequence"/>
</dbReference>
<dbReference type="FunFam" id="3.40.50.300:FF:000477">
    <property type="entry name" value="UvrABC system protein B"/>
    <property type="match status" value="1"/>
</dbReference>
<dbReference type="CDD" id="cd18790">
    <property type="entry name" value="SF2_C_UvrB"/>
    <property type="match status" value="1"/>
</dbReference>
<dbReference type="InterPro" id="IPR036876">
    <property type="entry name" value="UVR_dom_sf"/>
</dbReference>
<dbReference type="SMART" id="SM00487">
    <property type="entry name" value="DEXDc"/>
    <property type="match status" value="1"/>
</dbReference>
<dbReference type="InterPro" id="IPR001943">
    <property type="entry name" value="UVR_dom"/>
</dbReference>
<evidence type="ECO:0000256" key="9">
    <source>
        <dbReference type="ARBA" id="ARBA00023204"/>
    </source>
</evidence>
<dbReference type="GO" id="GO:0009380">
    <property type="term" value="C:excinuclease repair complex"/>
    <property type="evidence" value="ECO:0007669"/>
    <property type="project" value="InterPro"/>
</dbReference>
<dbReference type="GO" id="GO:0009381">
    <property type="term" value="F:excinuclease ABC activity"/>
    <property type="evidence" value="ECO:0007669"/>
    <property type="project" value="UniProtKB-UniRule"/>
</dbReference>
<evidence type="ECO:0000256" key="2">
    <source>
        <dbReference type="ARBA" id="ARBA00008533"/>
    </source>
</evidence>
<dbReference type="Gene3D" id="4.10.860.10">
    <property type="entry name" value="UVR domain"/>
    <property type="match status" value="1"/>
</dbReference>
<evidence type="ECO:0000313" key="19">
    <source>
        <dbReference type="EMBL" id="KRG22687.1"/>
    </source>
</evidence>
<keyword evidence="4 13" id="KW-0547">Nucleotide-binding</keyword>
<dbReference type="InterPro" id="IPR001650">
    <property type="entry name" value="Helicase_C-like"/>
</dbReference>
<dbReference type="SUPFAM" id="SSF52540">
    <property type="entry name" value="P-loop containing nucleoside triphosphate hydrolases"/>
    <property type="match status" value="2"/>
</dbReference>
<evidence type="ECO:0000256" key="15">
    <source>
        <dbReference type="SAM" id="Coils"/>
    </source>
</evidence>
<reference evidence="20" key="2">
    <citation type="journal article" date="2016" name="Genome Announc.">
        <title>Draft Genome Sequences of Two Novel Amoeba-Resistant Intranuclear Bacteria, 'Candidatus Berkiella cookevillensis' and 'Candidatus Berkiella aquae'.</title>
        <authorList>
            <person name="Mehari Y.T."/>
            <person name="Arivett B.A."/>
            <person name="Farone A.L."/>
            <person name="Gunderson J.H."/>
            <person name="Farone M.B."/>
        </authorList>
    </citation>
    <scope>NUCLEOTIDE SEQUENCE</scope>
    <source>
        <strain evidence="20">HT99</strain>
    </source>
</reference>
<evidence type="ECO:0000259" key="17">
    <source>
        <dbReference type="PROSITE" id="PS51192"/>
    </source>
</evidence>
<keyword evidence="10 13" id="KW-0742">SOS response</keyword>
<evidence type="ECO:0000256" key="4">
    <source>
        <dbReference type="ARBA" id="ARBA00022741"/>
    </source>
</evidence>
<keyword evidence="7 13" id="KW-0067">ATP-binding</keyword>
<feature type="binding site" evidence="13">
    <location>
        <begin position="39"/>
        <end position="46"/>
    </location>
    <ligand>
        <name>ATP</name>
        <dbReference type="ChEBI" id="CHEBI:30616"/>
    </ligand>
</feature>
<feature type="domain" description="UVR" evidence="16">
    <location>
        <begin position="642"/>
        <end position="677"/>
    </location>
</feature>
<dbReference type="PROSITE" id="PS51192">
    <property type="entry name" value="HELICASE_ATP_BIND_1"/>
    <property type="match status" value="1"/>
</dbReference>
<reference evidence="20" key="3">
    <citation type="submission" date="2021-06" db="EMBL/GenBank/DDBJ databases">
        <title>Genomic Description and Analysis of Intracellular Bacteria, Candidatus Berkiella cookevillensis and Candidatus Berkiella aquae.</title>
        <authorList>
            <person name="Kidane D.T."/>
            <person name="Mehari Y.T."/>
            <person name="Rice F.C."/>
            <person name="Arivett B.A."/>
            <person name="Farone A.L."/>
            <person name="Berk S.G."/>
            <person name="Farone M.B."/>
        </authorList>
    </citation>
    <scope>NUCLEOTIDE SEQUENCE</scope>
    <source>
        <strain evidence="20">HT99</strain>
    </source>
</reference>
<evidence type="ECO:0000256" key="3">
    <source>
        <dbReference type="ARBA" id="ARBA00022490"/>
    </source>
</evidence>
<dbReference type="Pfam" id="PF04851">
    <property type="entry name" value="ResIII"/>
    <property type="match status" value="1"/>
</dbReference>
<dbReference type="CDD" id="cd17916">
    <property type="entry name" value="DEXHc_UvrB"/>
    <property type="match status" value="1"/>
</dbReference>
<dbReference type="GO" id="GO:0005737">
    <property type="term" value="C:cytoplasm"/>
    <property type="evidence" value="ECO:0007669"/>
    <property type="project" value="UniProtKB-SubCell"/>
</dbReference>
<gene>
    <name evidence="13 19" type="primary">uvrB</name>
    <name evidence="19" type="ORF">HT99x_00226</name>
    <name evidence="20" type="ORF">HT99x_010950</name>
</gene>
<dbReference type="GO" id="GO:0006289">
    <property type="term" value="P:nucleotide-excision repair"/>
    <property type="evidence" value="ECO:0007669"/>
    <property type="project" value="UniProtKB-UniRule"/>
</dbReference>
<accession>A0A0Q9YPF5</accession>
<keyword evidence="3 13" id="KW-0963">Cytoplasm</keyword>
<keyword evidence="8 13" id="KW-0267">Excision nuclease</keyword>
<dbReference type="NCBIfam" id="NF003673">
    <property type="entry name" value="PRK05298.1"/>
    <property type="match status" value="1"/>
</dbReference>
<organism evidence="19">
    <name type="scientific">Candidatus Berkiella aquae</name>
    <dbReference type="NCBI Taxonomy" id="295108"/>
    <lineage>
        <taxon>Bacteria</taxon>
        <taxon>Pseudomonadati</taxon>
        <taxon>Pseudomonadota</taxon>
        <taxon>Gammaproteobacteria</taxon>
        <taxon>Candidatus Berkiellales</taxon>
        <taxon>Candidatus Berkiellaceae</taxon>
        <taxon>Candidatus Berkiella</taxon>
    </lineage>
</organism>
<dbReference type="NCBIfam" id="TIGR00631">
    <property type="entry name" value="uvrb"/>
    <property type="match status" value="1"/>
</dbReference>
<comment type="caution">
    <text evidence="19">The sequence shown here is derived from an EMBL/GenBank/DDBJ whole genome shotgun (WGS) entry which is preliminary data.</text>
</comment>
<comment type="subunit">
    <text evidence="11 13 14">Forms a heterotetramer with UvrA during the search for lesions. Interacts with UvrC in an incision complex.</text>
</comment>
<comment type="domain">
    <text evidence="13">The beta-hairpin motif is involved in DNA binding.</text>
</comment>
<dbReference type="PATRIC" id="fig|1590043.3.peg.230"/>
<feature type="short sequence motif" description="Beta-hairpin" evidence="13">
    <location>
        <begin position="92"/>
        <end position="115"/>
    </location>
</feature>